<accession>A0AAV4AS36</accession>
<evidence type="ECO:0000256" key="1">
    <source>
        <dbReference type="SAM" id="MobiDB-lite"/>
    </source>
</evidence>
<dbReference type="AlphaFoldDB" id="A0AAV4AS36"/>
<dbReference type="Proteomes" id="UP000735302">
    <property type="component" value="Unassembled WGS sequence"/>
</dbReference>
<evidence type="ECO:0000313" key="3">
    <source>
        <dbReference type="Proteomes" id="UP000735302"/>
    </source>
</evidence>
<comment type="caution">
    <text evidence="2">The sequence shown here is derived from an EMBL/GenBank/DDBJ whole genome shotgun (WGS) entry which is preliminary data.</text>
</comment>
<proteinExistence type="predicted"/>
<feature type="compositionally biased region" description="Basic and acidic residues" evidence="1">
    <location>
        <begin position="29"/>
        <end position="44"/>
    </location>
</feature>
<reference evidence="2 3" key="1">
    <citation type="journal article" date="2021" name="Elife">
        <title>Chloroplast acquisition without the gene transfer in kleptoplastic sea slugs, Plakobranchus ocellatus.</title>
        <authorList>
            <person name="Maeda T."/>
            <person name="Takahashi S."/>
            <person name="Yoshida T."/>
            <person name="Shimamura S."/>
            <person name="Takaki Y."/>
            <person name="Nagai Y."/>
            <person name="Toyoda A."/>
            <person name="Suzuki Y."/>
            <person name="Arimoto A."/>
            <person name="Ishii H."/>
            <person name="Satoh N."/>
            <person name="Nishiyama T."/>
            <person name="Hasebe M."/>
            <person name="Maruyama T."/>
            <person name="Minagawa J."/>
            <person name="Obokata J."/>
            <person name="Shigenobu S."/>
        </authorList>
    </citation>
    <scope>NUCLEOTIDE SEQUENCE [LARGE SCALE GENOMIC DNA]</scope>
</reference>
<protein>
    <submittedName>
        <fullName evidence="2">Uncharacterized protein</fullName>
    </submittedName>
</protein>
<feature type="compositionally biased region" description="Low complexity" evidence="1">
    <location>
        <begin position="53"/>
        <end position="70"/>
    </location>
</feature>
<keyword evidence="3" id="KW-1185">Reference proteome</keyword>
<organism evidence="2 3">
    <name type="scientific">Plakobranchus ocellatus</name>
    <dbReference type="NCBI Taxonomy" id="259542"/>
    <lineage>
        <taxon>Eukaryota</taxon>
        <taxon>Metazoa</taxon>
        <taxon>Spiralia</taxon>
        <taxon>Lophotrochozoa</taxon>
        <taxon>Mollusca</taxon>
        <taxon>Gastropoda</taxon>
        <taxon>Heterobranchia</taxon>
        <taxon>Euthyneura</taxon>
        <taxon>Panpulmonata</taxon>
        <taxon>Sacoglossa</taxon>
        <taxon>Placobranchoidea</taxon>
        <taxon>Plakobranchidae</taxon>
        <taxon>Plakobranchus</taxon>
    </lineage>
</organism>
<feature type="region of interest" description="Disordered" evidence="1">
    <location>
        <begin position="1"/>
        <end position="74"/>
    </location>
</feature>
<name>A0AAV4AS36_9GAST</name>
<dbReference type="EMBL" id="BLXT01004148">
    <property type="protein sequence ID" value="GFO10178.1"/>
    <property type="molecule type" value="Genomic_DNA"/>
</dbReference>
<sequence>MRTGMSWRLIQNSDDAGISDDNRSFPIRSKPDWRRRGRGKENNYHQHRNNFKTVHSTTTTMTTPSPTPVTELSPAEPFSRLLAMRVRCRGRIY</sequence>
<gene>
    <name evidence="2" type="ORF">PoB_003668300</name>
</gene>
<evidence type="ECO:0000313" key="2">
    <source>
        <dbReference type="EMBL" id="GFO10178.1"/>
    </source>
</evidence>